<proteinExistence type="predicted"/>
<dbReference type="EMBL" id="KE123913">
    <property type="protein sequence ID" value="EPB91017.1"/>
    <property type="molecule type" value="Genomic_DNA"/>
</dbReference>
<dbReference type="AlphaFoldDB" id="S2JR78"/>
<gene>
    <name evidence="1" type="ORF">HMPREF1544_02086</name>
</gene>
<name>S2JR78_MUCC1</name>
<accession>S2JR78</accession>
<dbReference type="InParanoid" id="S2JR78"/>
<reference evidence="2" key="1">
    <citation type="submission" date="2013-05" db="EMBL/GenBank/DDBJ databases">
        <title>The Genome sequence of Mucor circinelloides f. circinelloides 1006PhL.</title>
        <authorList>
            <consortium name="The Broad Institute Genomics Platform"/>
            <person name="Cuomo C."/>
            <person name="Earl A."/>
            <person name="Findley K."/>
            <person name="Lee S.C."/>
            <person name="Walker B."/>
            <person name="Young S."/>
            <person name="Zeng Q."/>
            <person name="Gargeya S."/>
            <person name="Fitzgerald M."/>
            <person name="Haas B."/>
            <person name="Abouelleil A."/>
            <person name="Allen A.W."/>
            <person name="Alvarado L."/>
            <person name="Arachchi H.M."/>
            <person name="Berlin A.M."/>
            <person name="Chapman S.B."/>
            <person name="Gainer-Dewar J."/>
            <person name="Goldberg J."/>
            <person name="Griggs A."/>
            <person name="Gujja S."/>
            <person name="Hansen M."/>
            <person name="Howarth C."/>
            <person name="Imamovic A."/>
            <person name="Ireland A."/>
            <person name="Larimer J."/>
            <person name="McCowan C."/>
            <person name="Murphy C."/>
            <person name="Pearson M."/>
            <person name="Poon T.W."/>
            <person name="Priest M."/>
            <person name="Roberts A."/>
            <person name="Saif S."/>
            <person name="Shea T."/>
            <person name="Sisk P."/>
            <person name="Sykes S."/>
            <person name="Wortman J."/>
            <person name="Nusbaum C."/>
            <person name="Birren B."/>
        </authorList>
    </citation>
    <scope>NUCLEOTIDE SEQUENCE [LARGE SCALE GENOMIC DNA]</scope>
    <source>
        <strain evidence="2">1006PhL</strain>
    </source>
</reference>
<protein>
    <submittedName>
        <fullName evidence="1">Uncharacterized protein</fullName>
    </submittedName>
</protein>
<organism evidence="1 2">
    <name type="scientific">Mucor circinelloides f. circinelloides (strain 1006PhL)</name>
    <name type="common">Mucormycosis agent</name>
    <name type="synonym">Calyptromyces circinelloides</name>
    <dbReference type="NCBI Taxonomy" id="1220926"/>
    <lineage>
        <taxon>Eukaryota</taxon>
        <taxon>Fungi</taxon>
        <taxon>Fungi incertae sedis</taxon>
        <taxon>Mucoromycota</taxon>
        <taxon>Mucoromycotina</taxon>
        <taxon>Mucoromycetes</taxon>
        <taxon>Mucorales</taxon>
        <taxon>Mucorineae</taxon>
        <taxon>Mucoraceae</taxon>
        <taxon>Mucor</taxon>
    </lineage>
</organism>
<keyword evidence="2" id="KW-1185">Reference proteome</keyword>
<evidence type="ECO:0000313" key="1">
    <source>
        <dbReference type="EMBL" id="EPB91017.1"/>
    </source>
</evidence>
<sequence length="260" mass="29126">MQTKRYRIATTNTINVAAARVKTAATITTASVSHQFLFIAHGDDFALNRGVSQLKGQRGLFNAFFTIDINWTKYPPASEHTKSANFSTSPLVKRQQILQVLVANMSRLGLQDFYAVKLLTVAPAPSLKRNVDFEMIFYTSANLTFATVLPDVPKEFAHLVDSPKVYQAYEIELLVHKRFSAMTKAELKDDLFAVAAAFMNCTVESRYRAQPYAIVTKSTYLQLATYFELSIFLVHYELATGGYYCKDDGSVIPFLGELAE</sequence>
<dbReference type="VEuPathDB" id="FungiDB:HMPREF1544_02086"/>
<dbReference type="Proteomes" id="UP000014254">
    <property type="component" value="Unassembled WGS sequence"/>
</dbReference>
<evidence type="ECO:0000313" key="2">
    <source>
        <dbReference type="Proteomes" id="UP000014254"/>
    </source>
</evidence>